<evidence type="ECO:0000256" key="1">
    <source>
        <dbReference type="SAM" id="MobiDB-lite"/>
    </source>
</evidence>
<name>A0A9P6MXA4_9FUNG</name>
<dbReference type="AlphaFoldDB" id="A0A9P6MXA4"/>
<evidence type="ECO:0000256" key="2">
    <source>
        <dbReference type="SAM" id="Phobius"/>
    </source>
</evidence>
<feature type="region of interest" description="Disordered" evidence="1">
    <location>
        <begin position="526"/>
        <end position="584"/>
    </location>
</feature>
<comment type="caution">
    <text evidence="3">The sequence shown here is derived from an EMBL/GenBank/DDBJ whole genome shotgun (WGS) entry which is preliminary data.</text>
</comment>
<organism evidence="3 4">
    <name type="scientific">Entomortierella chlamydospora</name>
    <dbReference type="NCBI Taxonomy" id="101097"/>
    <lineage>
        <taxon>Eukaryota</taxon>
        <taxon>Fungi</taxon>
        <taxon>Fungi incertae sedis</taxon>
        <taxon>Mucoromycota</taxon>
        <taxon>Mortierellomycotina</taxon>
        <taxon>Mortierellomycetes</taxon>
        <taxon>Mortierellales</taxon>
        <taxon>Mortierellaceae</taxon>
        <taxon>Entomortierella</taxon>
    </lineage>
</organism>
<keyword evidence="4" id="KW-1185">Reference proteome</keyword>
<feature type="region of interest" description="Disordered" evidence="1">
    <location>
        <begin position="272"/>
        <end position="309"/>
    </location>
</feature>
<reference evidence="3" key="1">
    <citation type="journal article" date="2020" name="Fungal Divers.">
        <title>Resolving the Mortierellaceae phylogeny through synthesis of multi-gene phylogenetics and phylogenomics.</title>
        <authorList>
            <person name="Vandepol N."/>
            <person name="Liber J."/>
            <person name="Desiro A."/>
            <person name="Na H."/>
            <person name="Kennedy M."/>
            <person name="Barry K."/>
            <person name="Grigoriev I.V."/>
            <person name="Miller A.N."/>
            <person name="O'Donnell K."/>
            <person name="Stajich J.E."/>
            <person name="Bonito G."/>
        </authorList>
    </citation>
    <scope>NUCLEOTIDE SEQUENCE</scope>
    <source>
        <strain evidence="3">NRRL 2769</strain>
    </source>
</reference>
<feature type="compositionally biased region" description="Polar residues" evidence="1">
    <location>
        <begin position="353"/>
        <end position="379"/>
    </location>
</feature>
<feature type="transmembrane region" description="Helical" evidence="2">
    <location>
        <begin position="190"/>
        <end position="211"/>
    </location>
</feature>
<keyword evidence="2" id="KW-0472">Membrane</keyword>
<feature type="region of interest" description="Disordered" evidence="1">
    <location>
        <begin position="415"/>
        <end position="437"/>
    </location>
</feature>
<evidence type="ECO:0008006" key="5">
    <source>
        <dbReference type="Google" id="ProtNLM"/>
    </source>
</evidence>
<dbReference type="EMBL" id="JAAAID010000453">
    <property type="protein sequence ID" value="KAG0017336.1"/>
    <property type="molecule type" value="Genomic_DNA"/>
</dbReference>
<dbReference type="Proteomes" id="UP000703661">
    <property type="component" value="Unassembled WGS sequence"/>
</dbReference>
<evidence type="ECO:0000313" key="4">
    <source>
        <dbReference type="Proteomes" id="UP000703661"/>
    </source>
</evidence>
<proteinExistence type="predicted"/>
<protein>
    <recommendedName>
        <fullName evidence="5">Mid2 domain-containing protein</fullName>
    </recommendedName>
</protein>
<keyword evidence="2" id="KW-1133">Transmembrane helix</keyword>
<evidence type="ECO:0000313" key="3">
    <source>
        <dbReference type="EMBL" id="KAG0017336.1"/>
    </source>
</evidence>
<accession>A0A9P6MXA4</accession>
<feature type="region of interest" description="Disordered" evidence="1">
    <location>
        <begin position="351"/>
        <end position="380"/>
    </location>
</feature>
<keyword evidence="2" id="KW-0812">Transmembrane</keyword>
<sequence length="584" mass="61144">MSTKFKKAVPAMLPFSLTVSSQSAVNSPGEAYLASVTFPSNYVISKIPIGCTSSSISSVSCTSLGKSRLMANFEDVYILGGTAGSAPKFESVVVNGEHCACQSSCPIFTSSLSLSTSIPTSTFISKSTFISRSTASTATSSTLTITTTAAASETTSISSCPTSSKGSTPTPTTTTTTLANKSSSKPNTGLIVGLTLTMILLVLLTAIYCFLRRRRQGLPFFLGVNLKGSKISLGRGGNDSGSQGVGVGQRASDIGNIESGYGHAVVGVVPAEKSHEGETQNPAQGPAPTETAEAVAQDQMSTGEPVDTTSTSVAAAAAAAATAATAAEAGSRSIVDPGATVIDIPELSESHRFSGNTQDDTVHSNNAASGVNDRQQTPADSLAAKSIESAPLIGAVESKHSRLYRAASGNLLLQSIRPPPHLTKDPAQNHQHRRARSYDSLPSGLLCNTFLFRSDSKTKTPSTPNRGVITTIRPEHHQQQMRQLQLEQDLEAENQRNQLSPREQAYLSFGKQSGIGLVSSMDAFINPGPPPLPPLSRARSNRNSKKGYTQPIHIRAQRDGASSSTAQEHAAKSEAHNPGLYGYM</sequence>
<feature type="region of interest" description="Disordered" evidence="1">
    <location>
        <begin position="156"/>
        <end position="184"/>
    </location>
</feature>
<gene>
    <name evidence="3" type="ORF">BGZ80_008394</name>
</gene>